<keyword evidence="4" id="KW-0723">Serine/threonine-protein kinase</keyword>
<dbReference type="GO" id="GO:0005524">
    <property type="term" value="F:ATP binding"/>
    <property type="evidence" value="ECO:0007669"/>
    <property type="project" value="UniProtKB-UniRule"/>
</dbReference>
<dbReference type="SMART" id="SM00220">
    <property type="entry name" value="S_TKc"/>
    <property type="match status" value="1"/>
</dbReference>
<proteinExistence type="inferred from homology"/>
<gene>
    <name evidence="7" type="ORF">HBR001_LOCUS9053</name>
</gene>
<dbReference type="AlphaFoldDB" id="A0AAV0V4T3"/>
<dbReference type="PROSITE" id="PS00108">
    <property type="entry name" value="PROTEIN_KINASE_ST"/>
    <property type="match status" value="1"/>
</dbReference>
<dbReference type="InterPro" id="IPR017441">
    <property type="entry name" value="Protein_kinase_ATP_BS"/>
</dbReference>
<keyword evidence="4" id="KW-0418">Kinase</keyword>
<evidence type="ECO:0000256" key="4">
    <source>
        <dbReference type="RuleBase" id="RU000304"/>
    </source>
</evidence>
<dbReference type="InterPro" id="IPR000719">
    <property type="entry name" value="Prot_kinase_dom"/>
</dbReference>
<evidence type="ECO:0000256" key="1">
    <source>
        <dbReference type="ARBA" id="ARBA00022741"/>
    </source>
</evidence>
<feature type="region of interest" description="Disordered" evidence="5">
    <location>
        <begin position="1"/>
        <end position="44"/>
    </location>
</feature>
<dbReference type="PROSITE" id="PS50011">
    <property type="entry name" value="PROTEIN_KINASE_DOM"/>
    <property type="match status" value="1"/>
</dbReference>
<organism evidence="7 8">
    <name type="scientific">Hyaloperonospora brassicae</name>
    <name type="common">Brassica downy mildew</name>
    <name type="synonym">Peronospora brassicae</name>
    <dbReference type="NCBI Taxonomy" id="162125"/>
    <lineage>
        <taxon>Eukaryota</taxon>
        <taxon>Sar</taxon>
        <taxon>Stramenopiles</taxon>
        <taxon>Oomycota</taxon>
        <taxon>Peronosporomycetes</taxon>
        <taxon>Peronosporales</taxon>
        <taxon>Peronosporaceae</taxon>
        <taxon>Hyaloperonospora</taxon>
    </lineage>
</organism>
<dbReference type="FunFam" id="1.10.510.10:FF:000571">
    <property type="entry name" value="Maternal embryonic leucine zipper kinase"/>
    <property type="match status" value="1"/>
</dbReference>
<dbReference type="InterPro" id="IPR011009">
    <property type="entry name" value="Kinase-like_dom_sf"/>
</dbReference>
<evidence type="ECO:0000259" key="6">
    <source>
        <dbReference type="PROSITE" id="PS50011"/>
    </source>
</evidence>
<name>A0AAV0V4T3_HYABA</name>
<feature type="domain" description="Protein kinase" evidence="6">
    <location>
        <begin position="111"/>
        <end position="374"/>
    </location>
</feature>
<dbReference type="CDD" id="cd05117">
    <property type="entry name" value="STKc_CAMK"/>
    <property type="match status" value="1"/>
</dbReference>
<keyword evidence="2 3" id="KW-0067">ATP-binding</keyword>
<dbReference type="GO" id="GO:0004674">
    <property type="term" value="F:protein serine/threonine kinase activity"/>
    <property type="evidence" value="ECO:0007669"/>
    <property type="project" value="UniProtKB-KW"/>
</dbReference>
<dbReference type="Pfam" id="PF00069">
    <property type="entry name" value="Pkinase"/>
    <property type="match status" value="1"/>
</dbReference>
<dbReference type="Gene3D" id="1.10.510.10">
    <property type="entry name" value="Transferase(Phosphotransferase) domain 1"/>
    <property type="match status" value="1"/>
</dbReference>
<comment type="similarity">
    <text evidence="4">Belongs to the protein kinase superfamily.</text>
</comment>
<dbReference type="PANTHER" id="PTHR24347">
    <property type="entry name" value="SERINE/THREONINE-PROTEIN KINASE"/>
    <property type="match status" value="1"/>
</dbReference>
<evidence type="ECO:0000313" key="7">
    <source>
        <dbReference type="EMBL" id="CAI5742581.1"/>
    </source>
</evidence>
<evidence type="ECO:0000256" key="2">
    <source>
        <dbReference type="ARBA" id="ARBA00022840"/>
    </source>
</evidence>
<dbReference type="SUPFAM" id="SSF56112">
    <property type="entry name" value="Protein kinase-like (PK-like)"/>
    <property type="match status" value="1"/>
</dbReference>
<keyword evidence="1 3" id="KW-0547">Nucleotide-binding</keyword>
<evidence type="ECO:0000256" key="5">
    <source>
        <dbReference type="SAM" id="MobiDB-lite"/>
    </source>
</evidence>
<dbReference type="InterPro" id="IPR008271">
    <property type="entry name" value="Ser/Thr_kinase_AS"/>
</dbReference>
<dbReference type="Gene3D" id="3.30.200.20">
    <property type="entry name" value="Phosphorylase Kinase, domain 1"/>
    <property type="match status" value="1"/>
</dbReference>
<feature type="binding site" evidence="3">
    <location>
        <position position="150"/>
    </location>
    <ligand>
        <name>ATP</name>
        <dbReference type="ChEBI" id="CHEBI:30616"/>
    </ligand>
</feature>
<comment type="caution">
    <text evidence="7">The sequence shown here is derived from an EMBL/GenBank/DDBJ whole genome shotgun (WGS) entry which is preliminary data.</text>
</comment>
<evidence type="ECO:0000256" key="3">
    <source>
        <dbReference type="PROSITE-ProRule" id="PRU10141"/>
    </source>
</evidence>
<protein>
    <recommendedName>
        <fullName evidence="6">Protein kinase domain-containing protein</fullName>
    </recommendedName>
</protein>
<sequence>MSDGAVRLSPTRPVQETSPRLAVRSACSRPDDSRPSLPPRALPRHHRLEIISRPALVDPRAAYRKKPLSPHSAMAAFKAPPLSAFFRKEEDNLVTQGLADVHSVAMFHSLYDVGDLIGRGAFSLVYLCRRKETQQIFAVKVINKALCVKKKTLRDEITVLLRVKHANIISLEEVYESDQELLLVMERVTGGELFDRIVRVGVYSERQAAEIVTNVLQALHYLHSCHILHRDIKPENILLASGDSGDIKLSDFGIAKILEDEDDSARSRGRAYTSCGTDYYVAPEVLNGEGYDSKVDLWSLGVVLYIMLCGFPPFAEDENGLESVYLKIRSGVLDFPHPYWTNVSDGAKDLIRNLLNVSPQDRFGAAQALDHPWIKGEYSEQPLSSAILEMRRFNQKRRFN</sequence>
<reference evidence="7" key="1">
    <citation type="submission" date="2022-12" db="EMBL/GenBank/DDBJ databases">
        <authorList>
            <person name="Webb A."/>
        </authorList>
    </citation>
    <scope>NUCLEOTIDE SEQUENCE</scope>
    <source>
        <strain evidence="7">Hp1</strain>
    </source>
</reference>
<dbReference type="EMBL" id="CANTFL010001473">
    <property type="protein sequence ID" value="CAI5742581.1"/>
    <property type="molecule type" value="Genomic_DNA"/>
</dbReference>
<keyword evidence="4" id="KW-0808">Transferase</keyword>
<keyword evidence="8" id="KW-1185">Reference proteome</keyword>
<accession>A0AAV0V4T3</accession>
<dbReference type="Proteomes" id="UP001162031">
    <property type="component" value="Unassembled WGS sequence"/>
</dbReference>
<evidence type="ECO:0000313" key="8">
    <source>
        <dbReference type="Proteomes" id="UP001162031"/>
    </source>
</evidence>
<dbReference type="PROSITE" id="PS00107">
    <property type="entry name" value="PROTEIN_KINASE_ATP"/>
    <property type="match status" value="1"/>
</dbReference>